<dbReference type="InterPro" id="IPR010376">
    <property type="entry name" value="GBBH-like_N"/>
</dbReference>
<keyword evidence="6" id="KW-0408">Iron</keyword>
<dbReference type="SUPFAM" id="SSF51197">
    <property type="entry name" value="Clavaminate synthase-like"/>
    <property type="match status" value="1"/>
</dbReference>
<keyword evidence="4" id="KW-0223">Dioxygenase</keyword>
<dbReference type="GO" id="GO:0045329">
    <property type="term" value="P:carnitine biosynthetic process"/>
    <property type="evidence" value="ECO:0007669"/>
    <property type="project" value="TreeGrafter"/>
</dbReference>
<reference evidence="9" key="1">
    <citation type="submission" date="2021-06" db="EMBL/GenBank/DDBJ databases">
        <authorList>
            <person name="Kallberg Y."/>
            <person name="Tangrot J."/>
            <person name="Rosling A."/>
        </authorList>
    </citation>
    <scope>NUCLEOTIDE SEQUENCE</scope>
    <source>
        <strain evidence="9">MA453B</strain>
    </source>
</reference>
<evidence type="ECO:0000256" key="4">
    <source>
        <dbReference type="ARBA" id="ARBA00022964"/>
    </source>
</evidence>
<evidence type="ECO:0000256" key="3">
    <source>
        <dbReference type="ARBA" id="ARBA00022723"/>
    </source>
</evidence>
<dbReference type="EMBL" id="CAJVPY010015069">
    <property type="protein sequence ID" value="CAG8749796.1"/>
    <property type="molecule type" value="Genomic_DNA"/>
</dbReference>
<comment type="caution">
    <text evidence="9">The sequence shown here is derived from an EMBL/GenBank/DDBJ whole genome shotgun (WGS) entry which is preliminary data.</text>
</comment>
<evidence type="ECO:0000259" key="7">
    <source>
        <dbReference type="Pfam" id="PF02668"/>
    </source>
</evidence>
<dbReference type="InterPro" id="IPR050411">
    <property type="entry name" value="AlphaKG_dependent_hydroxylases"/>
</dbReference>
<dbReference type="OrthoDB" id="406634at2759"/>
<dbReference type="GO" id="GO:0046872">
    <property type="term" value="F:metal ion binding"/>
    <property type="evidence" value="ECO:0007669"/>
    <property type="project" value="UniProtKB-KW"/>
</dbReference>
<comment type="similarity">
    <text evidence="2">Belongs to the gamma-BBH/TMLD family.</text>
</comment>
<keyword evidence="10" id="KW-1185">Reference proteome</keyword>
<organism evidence="9 10">
    <name type="scientific">Dentiscutata erythropus</name>
    <dbReference type="NCBI Taxonomy" id="1348616"/>
    <lineage>
        <taxon>Eukaryota</taxon>
        <taxon>Fungi</taxon>
        <taxon>Fungi incertae sedis</taxon>
        <taxon>Mucoromycota</taxon>
        <taxon>Glomeromycotina</taxon>
        <taxon>Glomeromycetes</taxon>
        <taxon>Diversisporales</taxon>
        <taxon>Gigasporaceae</taxon>
        <taxon>Dentiscutata</taxon>
    </lineage>
</organism>
<dbReference type="Proteomes" id="UP000789405">
    <property type="component" value="Unassembled WGS sequence"/>
</dbReference>
<dbReference type="GO" id="GO:0005739">
    <property type="term" value="C:mitochondrion"/>
    <property type="evidence" value="ECO:0007669"/>
    <property type="project" value="TreeGrafter"/>
</dbReference>
<keyword evidence="3" id="KW-0479">Metal-binding</keyword>
<feature type="domain" description="TauD/TfdA-like" evidence="7">
    <location>
        <begin position="136"/>
        <end position="376"/>
    </location>
</feature>
<dbReference type="FunFam" id="3.30.2020.30:FF:000002">
    <property type="entry name" value="Putative gamma-butyrobetaine dioxygenase"/>
    <property type="match status" value="1"/>
</dbReference>
<dbReference type="InterPro" id="IPR042098">
    <property type="entry name" value="TauD-like_sf"/>
</dbReference>
<protein>
    <submittedName>
        <fullName evidence="9">11596_t:CDS:1</fullName>
    </submittedName>
</protein>
<evidence type="ECO:0000256" key="2">
    <source>
        <dbReference type="ARBA" id="ARBA00008654"/>
    </source>
</evidence>
<dbReference type="InterPro" id="IPR038492">
    <property type="entry name" value="GBBH-like_N_sf"/>
</dbReference>
<feature type="non-terminal residue" evidence="9">
    <location>
        <position position="1"/>
    </location>
</feature>
<feature type="domain" description="Gamma-butyrobetaine hydroxylase-like N-terminal" evidence="8">
    <location>
        <begin position="2"/>
        <end position="77"/>
    </location>
</feature>
<dbReference type="InterPro" id="IPR003819">
    <property type="entry name" value="TauD/TfdA-like"/>
</dbReference>
<evidence type="ECO:0000256" key="1">
    <source>
        <dbReference type="ARBA" id="ARBA00001954"/>
    </source>
</evidence>
<evidence type="ECO:0000313" key="9">
    <source>
        <dbReference type="EMBL" id="CAG8749796.1"/>
    </source>
</evidence>
<dbReference type="Gene3D" id="3.60.130.10">
    <property type="entry name" value="Clavaminate synthase-like"/>
    <property type="match status" value="1"/>
</dbReference>
<keyword evidence="5" id="KW-0560">Oxidoreductase</keyword>
<evidence type="ECO:0000256" key="6">
    <source>
        <dbReference type="ARBA" id="ARBA00023004"/>
    </source>
</evidence>
<gene>
    <name evidence="9" type="ORF">DERYTH_LOCUS16785</name>
</gene>
<dbReference type="PANTHER" id="PTHR10696:SF25">
    <property type="entry name" value="OXIDOREDUCTASE AIM17-RELATED"/>
    <property type="match status" value="1"/>
</dbReference>
<evidence type="ECO:0000313" key="10">
    <source>
        <dbReference type="Proteomes" id="UP000789405"/>
    </source>
</evidence>
<dbReference type="Gene3D" id="3.30.2020.30">
    <property type="match status" value="1"/>
</dbReference>
<evidence type="ECO:0000259" key="8">
    <source>
        <dbReference type="Pfam" id="PF06155"/>
    </source>
</evidence>
<sequence>EIKQNQNSLEINWSSDNKAISNFNYIWLRDNCQCSQCIHPDNRQKLFLSSQVALDIKPITIRISEELEELEITWPSSTSEVKSSDSSDNSVHKGRYPFTFLRSYTSKNSASQLRFSDQKHITWDRDSIKSSKNLWVSYEEYMNLDERIFDSLEQLWNYGLIFLNNVPIEKDKITKVDPIRKVVERIGTLKATFYGELFDVKSVPGAKNIAYTSLDLGLHMDLLQNSVKGGCSIFADSFTAVQRFKSAYPADFLLLTQTPITFHYINDGHHMHYNRPIIAMDQFNEEFCVNYAPPFQGPIESLLPEHPLFYNEENDNKIFQFYQAYIRFCSFIEDDDLKFKLTLKPGELVIFVNRRVLHGRASFDQQSGERHLKGAYLDFCDFKDKFRVLKAKQQKQGR</sequence>
<comment type="cofactor">
    <cofactor evidence="1">
        <name>Fe(2+)</name>
        <dbReference type="ChEBI" id="CHEBI:29033"/>
    </cofactor>
</comment>
<name>A0A9N9ISQ1_9GLOM</name>
<accession>A0A9N9ISQ1</accession>
<dbReference type="Pfam" id="PF02668">
    <property type="entry name" value="TauD"/>
    <property type="match status" value="1"/>
</dbReference>
<dbReference type="AlphaFoldDB" id="A0A9N9ISQ1"/>
<evidence type="ECO:0000256" key="5">
    <source>
        <dbReference type="ARBA" id="ARBA00023002"/>
    </source>
</evidence>
<dbReference type="Pfam" id="PF06155">
    <property type="entry name" value="GBBH-like_N"/>
    <property type="match status" value="1"/>
</dbReference>
<dbReference type="GO" id="GO:0016706">
    <property type="term" value="F:2-oxoglutarate-dependent dioxygenase activity"/>
    <property type="evidence" value="ECO:0007669"/>
    <property type="project" value="UniProtKB-ARBA"/>
</dbReference>
<dbReference type="PANTHER" id="PTHR10696">
    <property type="entry name" value="GAMMA-BUTYROBETAINE HYDROXYLASE-RELATED"/>
    <property type="match status" value="1"/>
</dbReference>
<proteinExistence type="inferred from homology"/>